<evidence type="ECO:0000259" key="1">
    <source>
        <dbReference type="Pfam" id="PF08445"/>
    </source>
</evidence>
<feature type="domain" description="DUF5645" evidence="2">
    <location>
        <begin position="9"/>
        <end position="136"/>
    </location>
</feature>
<protein>
    <submittedName>
        <fullName evidence="3">Glycine N-acyltransferase-like protein 3</fullName>
    </submittedName>
</protein>
<dbReference type="Pfam" id="PF18713">
    <property type="entry name" value="DUF5645"/>
    <property type="match status" value="1"/>
</dbReference>
<dbReference type="PANTHER" id="PTHR20958:SF6">
    <property type="entry name" value="GLYCINE N-ACYLTRANSFERASE-LIKE PROTEIN"/>
    <property type="match status" value="1"/>
</dbReference>
<gene>
    <name evidence="3" type="ORF">KUF71_013652</name>
</gene>
<dbReference type="InterPro" id="IPR041506">
    <property type="entry name" value="DUF5645"/>
</dbReference>
<dbReference type="Gene3D" id="3.40.630.30">
    <property type="match status" value="2"/>
</dbReference>
<dbReference type="InterPro" id="IPR016181">
    <property type="entry name" value="Acyl_CoA_acyltransferase"/>
</dbReference>
<dbReference type="Pfam" id="PF08445">
    <property type="entry name" value="FR47"/>
    <property type="match status" value="1"/>
</dbReference>
<accession>A0AAE1LN24</accession>
<comment type="caution">
    <text evidence="3">The sequence shown here is derived from an EMBL/GenBank/DDBJ whole genome shotgun (WGS) entry which is preliminary data.</text>
</comment>
<organism evidence="3 4">
    <name type="scientific">Frankliniella fusca</name>
    <dbReference type="NCBI Taxonomy" id="407009"/>
    <lineage>
        <taxon>Eukaryota</taxon>
        <taxon>Metazoa</taxon>
        <taxon>Ecdysozoa</taxon>
        <taxon>Arthropoda</taxon>
        <taxon>Hexapoda</taxon>
        <taxon>Insecta</taxon>
        <taxon>Pterygota</taxon>
        <taxon>Neoptera</taxon>
        <taxon>Paraneoptera</taxon>
        <taxon>Thysanoptera</taxon>
        <taxon>Terebrantia</taxon>
        <taxon>Thripoidea</taxon>
        <taxon>Thripidae</taxon>
        <taxon>Frankliniella</taxon>
    </lineage>
</organism>
<dbReference type="InterPro" id="IPR013653">
    <property type="entry name" value="GCN5-like_dom"/>
</dbReference>
<dbReference type="AlphaFoldDB" id="A0AAE1LN24"/>
<keyword evidence="4" id="KW-1185">Reference proteome</keyword>
<dbReference type="GO" id="GO:0016747">
    <property type="term" value="F:acyltransferase activity, transferring groups other than amino-acyl groups"/>
    <property type="evidence" value="ECO:0007669"/>
    <property type="project" value="InterPro"/>
</dbReference>
<proteinExistence type="predicted"/>
<dbReference type="InterPro" id="IPR053225">
    <property type="entry name" value="Acyl-CoA_N-acyltransferase"/>
</dbReference>
<dbReference type="EMBL" id="JAHWGI010001227">
    <property type="protein sequence ID" value="KAK3925445.1"/>
    <property type="molecule type" value="Genomic_DNA"/>
</dbReference>
<reference evidence="3" key="2">
    <citation type="journal article" date="2023" name="BMC Genomics">
        <title>Pest status, molecular evolution, and epigenetic factors derived from the genome assembly of Frankliniella fusca, a thysanopteran phytovirus vector.</title>
        <authorList>
            <person name="Catto M.A."/>
            <person name="Labadie P.E."/>
            <person name="Jacobson A.L."/>
            <person name="Kennedy G.G."/>
            <person name="Srinivasan R."/>
            <person name="Hunt B.G."/>
        </authorList>
    </citation>
    <scope>NUCLEOTIDE SEQUENCE</scope>
    <source>
        <strain evidence="3">PL_HMW_Pooled</strain>
    </source>
</reference>
<dbReference type="SUPFAM" id="SSF55729">
    <property type="entry name" value="Acyl-CoA N-acyltransferases (Nat)"/>
    <property type="match status" value="1"/>
</dbReference>
<feature type="domain" description="GCN5-related N-acetyltransferase Rv2170-like" evidence="1">
    <location>
        <begin position="238"/>
        <end position="290"/>
    </location>
</feature>
<evidence type="ECO:0000259" key="2">
    <source>
        <dbReference type="Pfam" id="PF18713"/>
    </source>
</evidence>
<name>A0AAE1LN24_9NEOP</name>
<evidence type="ECO:0000313" key="4">
    <source>
        <dbReference type="Proteomes" id="UP001219518"/>
    </source>
</evidence>
<evidence type="ECO:0000313" key="3">
    <source>
        <dbReference type="EMBL" id="KAK3925445.1"/>
    </source>
</evidence>
<dbReference type="Proteomes" id="UP001219518">
    <property type="component" value="Unassembled WGS sequence"/>
</dbReference>
<dbReference type="PANTHER" id="PTHR20958">
    <property type="entry name" value="GLYCINE N-ACYLTRANSFERASE-LIKE PROTEIN"/>
    <property type="match status" value="1"/>
</dbReference>
<reference evidence="3" key="1">
    <citation type="submission" date="2021-07" db="EMBL/GenBank/DDBJ databases">
        <authorList>
            <person name="Catto M.A."/>
            <person name="Jacobson A."/>
            <person name="Kennedy G."/>
            <person name="Labadie P."/>
            <person name="Hunt B.G."/>
            <person name="Srinivasan R."/>
        </authorList>
    </citation>
    <scope>NUCLEOTIDE SEQUENCE</scope>
    <source>
        <strain evidence="3">PL_HMW_Pooled</strain>
        <tissue evidence="3">Head</tissue>
    </source>
</reference>
<sequence length="300" mass="33075">MAGHGDEPLRELVEDKQVECLLEALRKDLPHSIHIFNRISNHLRWRREGLVSGVGERGEAEVRVSVHRLAEEGDATDGPATVVSVMEVTGNELHVALHTTEPSCAALRRALASSAVIPWARPLLFESVHERCVPALLAEARARGDPDPKEYPTHKYMLPLEKCLALDTSDPSPELRLRPLEPRHAKIVNDNWPYGTPASENLLRETLKRNPGLSWGVFPGDQEDQHGDPEPVAFVMGQWFGGLGILHTMDSHRRRGLGAQVTRAAARAQAERHGLASHANIVFPNPASEATLGKGYVYDS</sequence>